<reference evidence="1" key="2">
    <citation type="journal article" date="2015" name="Fish Shellfish Immunol.">
        <title>Early steps in the European eel (Anguilla anguilla)-Vibrio vulnificus interaction in the gills: Role of the RtxA13 toxin.</title>
        <authorList>
            <person name="Callol A."/>
            <person name="Pajuelo D."/>
            <person name="Ebbesson L."/>
            <person name="Teles M."/>
            <person name="MacKenzie S."/>
            <person name="Amaro C."/>
        </authorList>
    </citation>
    <scope>NUCLEOTIDE SEQUENCE</scope>
</reference>
<dbReference type="AlphaFoldDB" id="A0A0E9RQX4"/>
<evidence type="ECO:0000313" key="1">
    <source>
        <dbReference type="EMBL" id="JAH31534.1"/>
    </source>
</evidence>
<dbReference type="PROSITE" id="PS51257">
    <property type="entry name" value="PROKAR_LIPOPROTEIN"/>
    <property type="match status" value="1"/>
</dbReference>
<name>A0A0E9RQX4_ANGAN</name>
<protein>
    <submittedName>
        <fullName evidence="1">Uncharacterized protein</fullName>
    </submittedName>
</protein>
<reference evidence="1" key="1">
    <citation type="submission" date="2014-11" db="EMBL/GenBank/DDBJ databases">
        <authorList>
            <person name="Amaro Gonzalez C."/>
        </authorList>
    </citation>
    <scope>NUCLEOTIDE SEQUENCE</scope>
</reference>
<organism evidence="1">
    <name type="scientific">Anguilla anguilla</name>
    <name type="common">European freshwater eel</name>
    <name type="synonym">Muraena anguilla</name>
    <dbReference type="NCBI Taxonomy" id="7936"/>
    <lineage>
        <taxon>Eukaryota</taxon>
        <taxon>Metazoa</taxon>
        <taxon>Chordata</taxon>
        <taxon>Craniata</taxon>
        <taxon>Vertebrata</taxon>
        <taxon>Euteleostomi</taxon>
        <taxon>Actinopterygii</taxon>
        <taxon>Neopterygii</taxon>
        <taxon>Teleostei</taxon>
        <taxon>Anguilliformes</taxon>
        <taxon>Anguillidae</taxon>
        <taxon>Anguilla</taxon>
    </lineage>
</organism>
<dbReference type="EMBL" id="GBXM01077043">
    <property type="protein sequence ID" value="JAH31534.1"/>
    <property type="molecule type" value="Transcribed_RNA"/>
</dbReference>
<accession>A0A0E9RQX4</accession>
<sequence length="46" mass="4839">MRWDDSTVCNDALWPEKHICPGVLQIGVACSIGCPACCLQCAGGES</sequence>
<proteinExistence type="predicted"/>